<dbReference type="EMBL" id="ON649699">
    <property type="protein sequence ID" value="UVF62275.1"/>
    <property type="molecule type" value="Genomic_DNA"/>
</dbReference>
<sequence length="167" mass="18523">MVTELDIWEIKARIEAILEANATLYDTTSTTGTKLVEIETGAPNTDTIPQLLPAAYITNDDIFDSEIEPWNVSSNVGNTFEHELSFLIIVMVGEQSPRLAENILDDFVKLIKETLKANYDLRHPSTGLDSKVASSRFETAGILNPSLYKSNQISGVVLRLRCKAYTS</sequence>
<organism evidence="1 2">
    <name type="scientific">Nitrososphaeria virus YSH_462411</name>
    <dbReference type="NCBI Taxonomy" id="3071321"/>
    <lineage>
        <taxon>Viruses</taxon>
        <taxon>Duplodnaviria</taxon>
        <taxon>Heunggongvirae</taxon>
        <taxon>Uroviricota</taxon>
        <taxon>Caudoviricetes</taxon>
        <taxon>Juravirales</taxon>
        <taxon>Yangangviridae</taxon>
        <taxon>Nohelivirus</taxon>
        <taxon>Nohelivirus yangshanense</taxon>
    </lineage>
</organism>
<dbReference type="Proteomes" id="UP001156919">
    <property type="component" value="Segment"/>
</dbReference>
<accession>A0A976YEW5</accession>
<evidence type="ECO:0000313" key="2">
    <source>
        <dbReference type="Proteomes" id="UP001156919"/>
    </source>
</evidence>
<keyword evidence="2" id="KW-1185">Reference proteome</keyword>
<reference evidence="1 2" key="1">
    <citation type="submission" date="2022-05" db="EMBL/GenBank/DDBJ databases">
        <title>Diverse viruses of marine archaea discovered using metagenomics.</title>
        <authorList>
            <person name="Zhou Y."/>
        </authorList>
    </citation>
    <scope>NUCLEOTIDE SEQUENCE [LARGE SCALE GENOMIC DNA]</scope>
    <source>
        <strain evidence="1">YSH_462411</strain>
    </source>
</reference>
<name>A0A976YEW5_9CAUD</name>
<proteinExistence type="predicted"/>
<evidence type="ECO:0000313" key="1">
    <source>
        <dbReference type="EMBL" id="UVF62275.1"/>
    </source>
</evidence>
<protein>
    <submittedName>
        <fullName evidence="1">Tail tube terminator</fullName>
    </submittedName>
</protein>